<dbReference type="RefSeq" id="WP_205120770.1">
    <property type="nucleotide sequence ID" value="NZ_JAFBCM010000001.1"/>
</dbReference>
<organism evidence="1 2">
    <name type="scientific">Tenggerimyces flavus</name>
    <dbReference type="NCBI Taxonomy" id="1708749"/>
    <lineage>
        <taxon>Bacteria</taxon>
        <taxon>Bacillati</taxon>
        <taxon>Actinomycetota</taxon>
        <taxon>Actinomycetes</taxon>
        <taxon>Propionibacteriales</taxon>
        <taxon>Nocardioidaceae</taxon>
        <taxon>Tenggerimyces</taxon>
    </lineage>
</organism>
<evidence type="ECO:0000313" key="2">
    <source>
        <dbReference type="Proteomes" id="UP001595699"/>
    </source>
</evidence>
<protein>
    <recommendedName>
        <fullName evidence="3">Abortive infection protein</fullName>
    </recommendedName>
</protein>
<dbReference type="EMBL" id="JBHRZH010000012">
    <property type="protein sequence ID" value="MFC3762238.1"/>
    <property type="molecule type" value="Genomic_DNA"/>
</dbReference>
<evidence type="ECO:0000313" key="1">
    <source>
        <dbReference type="EMBL" id="MFC3762238.1"/>
    </source>
</evidence>
<dbReference type="SUPFAM" id="SSF51445">
    <property type="entry name" value="(Trans)glycosidases"/>
    <property type="match status" value="1"/>
</dbReference>
<keyword evidence="2" id="KW-1185">Reference proteome</keyword>
<name>A0ABV7YAR9_9ACTN</name>
<proteinExistence type="predicted"/>
<evidence type="ECO:0008006" key="3">
    <source>
        <dbReference type="Google" id="ProtNLM"/>
    </source>
</evidence>
<gene>
    <name evidence="1" type="ORF">ACFOUW_15455</name>
</gene>
<sequence length="333" mass="36441">MRGNGICYDTGFLNAGSSTHEPFDPDRVASDLRAIRDELHCTAVRITGGDVERLKLAATHAAHAGLEIWLCPFTNNLTNNELLAVLEQCADHAELLRLAGAEVVLLTGSELSLMNQGMVPGETFVDRSKALAARDPAVFTAIPERLNAFLAEAVARIRARFGGKLSYASLPFEGVDWTPFDYLATDTGYRWAEIAGQFPGLVRAYVEQGKALGKPVAFTEFGCATYRGASAERPAGSDAVVWSEETGRPLGLARSYVRDEDEQARCLRETLEVFEAEGVDSAFAHVFAWYVFPHDPDDPTRDLDVAGSGVVKVLEDGTWKPKKAFRTLAEHYR</sequence>
<reference evidence="2" key="1">
    <citation type="journal article" date="2019" name="Int. J. Syst. Evol. Microbiol.">
        <title>The Global Catalogue of Microorganisms (GCM) 10K type strain sequencing project: providing services to taxonomists for standard genome sequencing and annotation.</title>
        <authorList>
            <consortium name="The Broad Institute Genomics Platform"/>
            <consortium name="The Broad Institute Genome Sequencing Center for Infectious Disease"/>
            <person name="Wu L."/>
            <person name="Ma J."/>
        </authorList>
    </citation>
    <scope>NUCLEOTIDE SEQUENCE [LARGE SCALE GENOMIC DNA]</scope>
    <source>
        <strain evidence="2">CGMCC 4.7241</strain>
    </source>
</reference>
<comment type="caution">
    <text evidence="1">The sequence shown here is derived from an EMBL/GenBank/DDBJ whole genome shotgun (WGS) entry which is preliminary data.</text>
</comment>
<dbReference type="Gene3D" id="3.20.20.80">
    <property type="entry name" value="Glycosidases"/>
    <property type="match status" value="1"/>
</dbReference>
<dbReference type="InterPro" id="IPR017853">
    <property type="entry name" value="GH"/>
</dbReference>
<dbReference type="Proteomes" id="UP001595699">
    <property type="component" value="Unassembled WGS sequence"/>
</dbReference>
<accession>A0ABV7YAR9</accession>